<dbReference type="OMA" id="SIAYVYW"/>
<name>A0A553IJ82_ACHLA</name>
<dbReference type="GO" id="GO:0030490">
    <property type="term" value="P:maturation of SSU-rRNA"/>
    <property type="evidence" value="ECO:0007669"/>
    <property type="project" value="UniProtKB-UniRule"/>
</dbReference>
<dbReference type="InterPro" id="IPR020053">
    <property type="entry name" value="Ribosome-bd_factorA_CS"/>
</dbReference>
<dbReference type="InterPro" id="IPR000238">
    <property type="entry name" value="RbfA"/>
</dbReference>
<comment type="similarity">
    <text evidence="2">Belongs to the RbfA family.</text>
</comment>
<dbReference type="Pfam" id="PF02033">
    <property type="entry name" value="RBFA"/>
    <property type="match status" value="1"/>
</dbReference>
<dbReference type="EMBL" id="VKID01000001">
    <property type="protein sequence ID" value="TRY00228.1"/>
    <property type="molecule type" value="Genomic_DNA"/>
</dbReference>
<dbReference type="SUPFAM" id="SSF89919">
    <property type="entry name" value="Ribosome-binding factor A, RbfA"/>
    <property type="match status" value="1"/>
</dbReference>
<dbReference type="Proteomes" id="UP000315938">
    <property type="component" value="Unassembled WGS sequence"/>
</dbReference>
<comment type="function">
    <text evidence="2">One of several proteins that assist in the late maturation steps of the functional core of the 30S ribosomal subunit. Associates with free 30S ribosomal subunits (but not with 30S subunits that are part of 70S ribosomes or polysomes). Required for efficient processing of 16S rRNA. May interact with the 5'-terminal helix region of 16S rRNA.</text>
</comment>
<comment type="caution">
    <text evidence="3">The sequence shown here is derived from an EMBL/GenBank/DDBJ whole genome shotgun (WGS) entry which is preliminary data.</text>
</comment>
<evidence type="ECO:0000313" key="4">
    <source>
        <dbReference type="Proteomes" id="UP000315938"/>
    </source>
</evidence>
<keyword evidence="2" id="KW-0963">Cytoplasm</keyword>
<evidence type="ECO:0000256" key="1">
    <source>
        <dbReference type="ARBA" id="ARBA00022517"/>
    </source>
</evidence>
<keyword evidence="1 2" id="KW-0690">Ribosome biogenesis</keyword>
<gene>
    <name evidence="2 3" type="primary">rbfA</name>
    <name evidence="3" type="ORF">FNV44_04045</name>
</gene>
<dbReference type="GeneID" id="41338507"/>
<dbReference type="InterPro" id="IPR015946">
    <property type="entry name" value="KH_dom-like_a/b"/>
</dbReference>
<dbReference type="InterPro" id="IPR023799">
    <property type="entry name" value="RbfA_dom_sf"/>
</dbReference>
<protein>
    <recommendedName>
        <fullName evidence="2">Ribosome-binding factor A</fullName>
    </recommendedName>
</protein>
<proteinExistence type="inferred from homology"/>
<evidence type="ECO:0000256" key="2">
    <source>
        <dbReference type="HAMAP-Rule" id="MF_00003"/>
    </source>
</evidence>
<dbReference type="NCBIfam" id="TIGR00082">
    <property type="entry name" value="rbfA"/>
    <property type="match status" value="1"/>
</dbReference>
<evidence type="ECO:0000313" key="3">
    <source>
        <dbReference type="EMBL" id="TRY00228.1"/>
    </source>
</evidence>
<comment type="subunit">
    <text evidence="2">Monomer. Binds 30S ribosomal subunits, but not 50S ribosomal subunits or 70S ribosomes.</text>
</comment>
<sequence length="115" mass="13297">MSINVDRLASRIFRELVHIVNDVIKNTQIGYITLTETKVTKDKSYCYVYYTIIDDSVEAKKKVQDLLDAGKKEIRMKLASKVNDIRKIPDLVFKYDEALAYGNHIDKLLSDINKN</sequence>
<comment type="subcellular location">
    <subcellularLocation>
        <location evidence="2">Cytoplasm</location>
    </subcellularLocation>
</comment>
<dbReference type="Gene3D" id="3.30.300.20">
    <property type="match status" value="1"/>
</dbReference>
<dbReference type="PANTHER" id="PTHR33515">
    <property type="entry name" value="RIBOSOME-BINDING FACTOR A, CHLOROPLASTIC-RELATED"/>
    <property type="match status" value="1"/>
</dbReference>
<dbReference type="GO" id="GO:0043024">
    <property type="term" value="F:ribosomal small subunit binding"/>
    <property type="evidence" value="ECO:0007669"/>
    <property type="project" value="TreeGrafter"/>
</dbReference>
<dbReference type="PROSITE" id="PS01319">
    <property type="entry name" value="RBFA"/>
    <property type="match status" value="1"/>
</dbReference>
<organism evidence="3 4">
    <name type="scientific">Acholeplasma laidlawii</name>
    <dbReference type="NCBI Taxonomy" id="2148"/>
    <lineage>
        <taxon>Bacteria</taxon>
        <taxon>Bacillati</taxon>
        <taxon>Mycoplasmatota</taxon>
        <taxon>Mollicutes</taxon>
        <taxon>Acholeplasmatales</taxon>
        <taxon>Acholeplasmataceae</taxon>
        <taxon>Acholeplasma</taxon>
    </lineage>
</organism>
<dbReference type="RefSeq" id="WP_012242274.1">
    <property type="nucleotide sequence ID" value="NZ_CP103951.1"/>
</dbReference>
<accession>A0A553IJ82</accession>
<dbReference type="HAMAP" id="MF_00003">
    <property type="entry name" value="RbfA"/>
    <property type="match status" value="1"/>
</dbReference>
<reference evidence="3 4" key="1">
    <citation type="submission" date="2019-07" db="EMBL/GenBank/DDBJ databases">
        <title>Genome sequence of Acholeplasma laidlawii strain with increased resistance to erythromycin.</title>
        <authorList>
            <person name="Medvedeva E.S."/>
            <person name="Baranova N.B."/>
            <person name="Siniagina M.N."/>
            <person name="Mouzykantov A."/>
            <person name="Chernova O.A."/>
            <person name="Chernov V.M."/>
        </authorList>
    </citation>
    <scope>NUCLEOTIDE SEQUENCE [LARGE SCALE GENOMIC DNA]</scope>
    <source>
        <strain evidence="3 4">PG8REry</strain>
    </source>
</reference>
<dbReference type="AlphaFoldDB" id="A0A553IJ82"/>
<dbReference type="PANTHER" id="PTHR33515:SF1">
    <property type="entry name" value="RIBOSOME-BINDING FACTOR A, CHLOROPLASTIC-RELATED"/>
    <property type="match status" value="1"/>
</dbReference>
<dbReference type="GO" id="GO:0005829">
    <property type="term" value="C:cytosol"/>
    <property type="evidence" value="ECO:0007669"/>
    <property type="project" value="TreeGrafter"/>
</dbReference>